<gene>
    <name evidence="1" type="ORF">HMPREF9469_00945</name>
</gene>
<dbReference type="AlphaFoldDB" id="G5HES2"/>
<sequence length="169" mass="18431">MTNYNLGATHGAVETSLMLATNGGAHILNLRAHEDIDNGNVVALGDHDAKNLDVWYSKSPAATDHVFLVGTSVVIYEDYTEMFQDEARFYNAKDDVMRCYDMKPYDKFAISKEALGTNADDAAIGKYLILEAGKTKLQVADAPGDSAFAAHVYDIATNGKYRAMVLKNA</sequence>
<evidence type="ECO:0000313" key="2">
    <source>
        <dbReference type="Proteomes" id="UP000003763"/>
    </source>
</evidence>
<name>G5HES2_9FIRM</name>
<dbReference type="RefSeq" id="WP_007859687.1">
    <property type="nucleotide sequence ID" value="NZ_JH376420.1"/>
</dbReference>
<proteinExistence type="predicted"/>
<protein>
    <submittedName>
        <fullName evidence="1">Uncharacterized protein</fullName>
    </submittedName>
</protein>
<organism evidence="1 2">
    <name type="scientific">[Clostridium] citroniae WAL-17108</name>
    <dbReference type="NCBI Taxonomy" id="742733"/>
    <lineage>
        <taxon>Bacteria</taxon>
        <taxon>Bacillati</taxon>
        <taxon>Bacillota</taxon>
        <taxon>Clostridia</taxon>
        <taxon>Lachnospirales</taxon>
        <taxon>Lachnospiraceae</taxon>
        <taxon>Enterocloster</taxon>
    </lineage>
</organism>
<reference evidence="1 2" key="1">
    <citation type="submission" date="2011-08" db="EMBL/GenBank/DDBJ databases">
        <title>The Genome Sequence of Clostridium citroniae WAL-17108.</title>
        <authorList>
            <consortium name="The Broad Institute Genome Sequencing Platform"/>
            <person name="Earl A."/>
            <person name="Ward D."/>
            <person name="Feldgarden M."/>
            <person name="Gevers D."/>
            <person name="Finegold S.M."/>
            <person name="Summanen P.H."/>
            <person name="Molitoris D.R."/>
            <person name="Vaisanen M.L."/>
            <person name="Daigneault M."/>
            <person name="Allen-Vercoe E."/>
            <person name="Young S.K."/>
            <person name="Zeng Q."/>
            <person name="Gargeya S."/>
            <person name="Fitzgerald M."/>
            <person name="Haas B."/>
            <person name="Abouelleil A."/>
            <person name="Alvarado L."/>
            <person name="Arachchi H.M."/>
            <person name="Berlin A."/>
            <person name="Brown A."/>
            <person name="Chapman S.B."/>
            <person name="Chen Z."/>
            <person name="Dunbar C."/>
            <person name="Freedman E."/>
            <person name="Gearin G."/>
            <person name="Gellesch M."/>
            <person name="Goldberg J."/>
            <person name="Griggs A."/>
            <person name="Gujja S."/>
            <person name="Heiman D."/>
            <person name="Howarth C."/>
            <person name="Larson L."/>
            <person name="Lui A."/>
            <person name="MacDonald P.J.P."/>
            <person name="Montmayeur A."/>
            <person name="Murphy C."/>
            <person name="Neiman D."/>
            <person name="Pearson M."/>
            <person name="Priest M."/>
            <person name="Roberts A."/>
            <person name="Saif S."/>
            <person name="Shea T."/>
            <person name="Shenoy N."/>
            <person name="Sisk P."/>
            <person name="Stolte C."/>
            <person name="Sykes S."/>
            <person name="Wortman J."/>
            <person name="Nusbaum C."/>
            <person name="Birren B."/>
        </authorList>
    </citation>
    <scope>NUCLEOTIDE SEQUENCE [LARGE SCALE GENOMIC DNA]</scope>
    <source>
        <strain evidence="1 2">WAL-17108</strain>
    </source>
</reference>
<dbReference type="PATRIC" id="fig|742733.3.peg.957"/>
<dbReference type="eggNOG" id="ENOG5033T19">
    <property type="taxonomic scope" value="Bacteria"/>
</dbReference>
<dbReference type="Proteomes" id="UP000003763">
    <property type="component" value="Unassembled WGS sequence"/>
</dbReference>
<dbReference type="EMBL" id="ADLJ01000007">
    <property type="protein sequence ID" value="EHF00031.1"/>
    <property type="molecule type" value="Genomic_DNA"/>
</dbReference>
<comment type="caution">
    <text evidence="1">The sequence shown here is derived from an EMBL/GenBank/DDBJ whole genome shotgun (WGS) entry which is preliminary data.</text>
</comment>
<dbReference type="HOGENOM" id="CLU_1575740_0_0_9"/>
<evidence type="ECO:0000313" key="1">
    <source>
        <dbReference type="EMBL" id="EHF00031.1"/>
    </source>
</evidence>
<accession>G5HES2</accession>